<evidence type="ECO:0000256" key="2">
    <source>
        <dbReference type="ARBA" id="ARBA00022670"/>
    </source>
</evidence>
<dbReference type="PROSITE" id="PS51318">
    <property type="entry name" value="TAT"/>
    <property type="match status" value="1"/>
</dbReference>
<dbReference type="Pfam" id="PF00326">
    <property type="entry name" value="Peptidase_S9"/>
    <property type="match status" value="1"/>
</dbReference>
<accession>A0A328A9J8</accession>
<feature type="domain" description="Peptidase S9A N-terminal" evidence="7">
    <location>
        <begin position="43"/>
        <end position="440"/>
    </location>
</feature>
<dbReference type="PANTHER" id="PTHR11757">
    <property type="entry name" value="PROTEASE FAMILY S9A OLIGOPEPTIDASE"/>
    <property type="match status" value="1"/>
</dbReference>
<comment type="caution">
    <text evidence="8">The sequence shown here is derived from an EMBL/GenBank/DDBJ whole genome shotgun (WGS) entry which is preliminary data.</text>
</comment>
<organism evidence="8 9">
    <name type="scientific">Phenylobacterium deserti</name>
    <dbReference type="NCBI Taxonomy" id="1914756"/>
    <lineage>
        <taxon>Bacteria</taxon>
        <taxon>Pseudomonadati</taxon>
        <taxon>Pseudomonadota</taxon>
        <taxon>Alphaproteobacteria</taxon>
        <taxon>Caulobacterales</taxon>
        <taxon>Caulobacteraceae</taxon>
        <taxon>Phenylobacterium</taxon>
    </lineage>
</organism>
<dbReference type="SUPFAM" id="SSF50993">
    <property type="entry name" value="Peptidase/esterase 'gauge' domain"/>
    <property type="match status" value="1"/>
</dbReference>
<feature type="signal peptide" evidence="5">
    <location>
        <begin position="1"/>
        <end position="20"/>
    </location>
</feature>
<dbReference type="InterPro" id="IPR023302">
    <property type="entry name" value="Pept_S9A_N"/>
</dbReference>
<dbReference type="OrthoDB" id="9801421at2"/>
<dbReference type="InterPro" id="IPR006311">
    <property type="entry name" value="TAT_signal"/>
</dbReference>
<dbReference type="PANTHER" id="PTHR11757:SF19">
    <property type="entry name" value="PROLYL ENDOPEPTIDASE-LIKE"/>
    <property type="match status" value="1"/>
</dbReference>
<protein>
    <submittedName>
        <fullName evidence="8">S9 family peptidase</fullName>
    </submittedName>
</protein>
<dbReference type="InterPro" id="IPR002470">
    <property type="entry name" value="Peptidase_S9A"/>
</dbReference>
<dbReference type="PRINTS" id="PR00862">
    <property type="entry name" value="PROLIGOPTASE"/>
</dbReference>
<keyword evidence="5" id="KW-0732">Signal</keyword>
<dbReference type="InterPro" id="IPR029058">
    <property type="entry name" value="AB_hydrolase_fold"/>
</dbReference>
<dbReference type="Gene3D" id="2.130.10.120">
    <property type="entry name" value="Prolyl oligopeptidase, N-terminal domain"/>
    <property type="match status" value="1"/>
</dbReference>
<dbReference type="GO" id="GO:0004252">
    <property type="term" value="F:serine-type endopeptidase activity"/>
    <property type="evidence" value="ECO:0007669"/>
    <property type="project" value="InterPro"/>
</dbReference>
<reference evidence="9" key="1">
    <citation type="submission" date="2018-05" db="EMBL/GenBank/DDBJ databases">
        <authorList>
            <person name="Li X."/>
        </authorList>
    </citation>
    <scope>NUCLEOTIDE SEQUENCE [LARGE SCALE GENOMIC DNA]</scope>
    <source>
        <strain evidence="9">YIM 73061</strain>
    </source>
</reference>
<gene>
    <name evidence="8" type="ORF">DJ018_15650</name>
</gene>
<keyword evidence="3" id="KW-0378">Hydrolase</keyword>
<evidence type="ECO:0000256" key="1">
    <source>
        <dbReference type="ARBA" id="ARBA00005228"/>
    </source>
</evidence>
<feature type="domain" description="Peptidase S9 prolyl oligopeptidase catalytic" evidence="6">
    <location>
        <begin position="506"/>
        <end position="716"/>
    </location>
</feature>
<keyword evidence="2" id="KW-0645">Protease</keyword>
<dbReference type="RefSeq" id="WP_111515908.1">
    <property type="nucleotide sequence ID" value="NZ_QFYR01000004.1"/>
</dbReference>
<dbReference type="AlphaFoldDB" id="A0A328A9J8"/>
<evidence type="ECO:0000256" key="4">
    <source>
        <dbReference type="ARBA" id="ARBA00022825"/>
    </source>
</evidence>
<evidence type="ECO:0000259" key="7">
    <source>
        <dbReference type="Pfam" id="PF02897"/>
    </source>
</evidence>
<sequence>MDRRRFLAGASALAATPALAGAEPAWGPGPAPPRPERRPLRITQLGRVRVDPYAWLRDPNWAQVSRNPQLLQPEIRAHLEAENRYAQALMAPAEAAAEAYAKAMDALTADAVAEPPAEDGPWAYYSYVRPGEDHRVHARRPRGGGTEEILLDEAARARGHAYYRVLEAQHSPDHRLFAWAEDLEGGDRHLICVRELDTGKLHVSKRADGYGWQGLVISPCSQWVFWIWRDPLSRPARVYRRPARGGEDVLVYEEKDPALFMSLGRTASASHVTLRVQGPDLDEWRLIPAADPTGAPLLVEPRTPGLHYQVEEWGGELVILTDADGALDGKLMRTPLDAPGRGNWRDWMGHEPGRHLLEMRPFRDAFVRLQRRDGRLEVVVTPRSGREHTLAFDEAAYAVRLEPQQEHAGSVLRLVYQSPRTPPQWLACDLASGARRVVKAAGAGPRFRREDFEVRRLFAPAPDGQQVPVTVLMRVGTALDGRAPLLLYGYGAYGVSSEAEFSVPALALVQQGWIYAIAHVRGGSEKGRGWFLDGRRFHKRNSFTDFIACGEHLARQGYTAPRRMVGYGLSAGGLLMGGVANLRPDLWAGLIAQVPFVDMLNTMSDANHPLVPAFRPDWGDPLSDPQAYDYIASISPYENVRPQAYPPILATAGIRDDRVSYWEPAKWVAELRHTGTGRAPVLFETNMAAGHQASSGLSDQHRQMGRFWAFADLCVGRSLA</sequence>
<evidence type="ECO:0000256" key="3">
    <source>
        <dbReference type="ARBA" id="ARBA00022801"/>
    </source>
</evidence>
<dbReference type="GO" id="GO:0006508">
    <property type="term" value="P:proteolysis"/>
    <property type="evidence" value="ECO:0007669"/>
    <property type="project" value="UniProtKB-KW"/>
</dbReference>
<comment type="similarity">
    <text evidence="1">Belongs to the peptidase S9A family.</text>
</comment>
<feature type="chain" id="PRO_5016424295" evidence="5">
    <location>
        <begin position="21"/>
        <end position="720"/>
    </location>
</feature>
<evidence type="ECO:0000256" key="5">
    <source>
        <dbReference type="SAM" id="SignalP"/>
    </source>
</evidence>
<proteinExistence type="inferred from homology"/>
<dbReference type="EMBL" id="QFYR01000004">
    <property type="protein sequence ID" value="RAK51373.1"/>
    <property type="molecule type" value="Genomic_DNA"/>
</dbReference>
<dbReference type="Pfam" id="PF02897">
    <property type="entry name" value="Peptidase_S9_N"/>
    <property type="match status" value="1"/>
</dbReference>
<keyword evidence="9" id="KW-1185">Reference proteome</keyword>
<dbReference type="InterPro" id="IPR051543">
    <property type="entry name" value="Serine_Peptidase_S9A"/>
</dbReference>
<dbReference type="SUPFAM" id="SSF53474">
    <property type="entry name" value="alpha/beta-Hydrolases"/>
    <property type="match status" value="1"/>
</dbReference>
<dbReference type="Proteomes" id="UP000249725">
    <property type="component" value="Unassembled WGS sequence"/>
</dbReference>
<evidence type="ECO:0000313" key="8">
    <source>
        <dbReference type="EMBL" id="RAK51373.1"/>
    </source>
</evidence>
<keyword evidence="4" id="KW-0720">Serine protease</keyword>
<dbReference type="Gene3D" id="3.40.50.1820">
    <property type="entry name" value="alpha/beta hydrolase"/>
    <property type="match status" value="1"/>
</dbReference>
<evidence type="ECO:0000313" key="9">
    <source>
        <dbReference type="Proteomes" id="UP000249725"/>
    </source>
</evidence>
<name>A0A328A9J8_9CAUL</name>
<dbReference type="InterPro" id="IPR001375">
    <property type="entry name" value="Peptidase_S9_cat"/>
</dbReference>
<evidence type="ECO:0000259" key="6">
    <source>
        <dbReference type="Pfam" id="PF00326"/>
    </source>
</evidence>